<dbReference type="GO" id="GO:0016646">
    <property type="term" value="F:oxidoreductase activity, acting on the CH-NH group of donors, NAD or NADP as acceptor"/>
    <property type="evidence" value="ECO:0007669"/>
    <property type="project" value="TreeGrafter"/>
</dbReference>
<feature type="domain" description="NAD(P)-binding" evidence="2">
    <location>
        <begin position="8"/>
        <end position="212"/>
    </location>
</feature>
<dbReference type="SUPFAM" id="SSF51735">
    <property type="entry name" value="NAD(P)-binding Rossmann-fold domains"/>
    <property type="match status" value="1"/>
</dbReference>
<dbReference type="HOGENOM" id="CLU_090039_1_0_1"/>
<dbReference type="InterPro" id="IPR051606">
    <property type="entry name" value="Polyketide_Oxido-like"/>
</dbReference>
<organism evidence="3 4">
    <name type="scientific">Glarea lozoyensis (strain ATCC 20868 / MF5171)</name>
    <dbReference type="NCBI Taxonomy" id="1116229"/>
    <lineage>
        <taxon>Eukaryota</taxon>
        <taxon>Fungi</taxon>
        <taxon>Dikarya</taxon>
        <taxon>Ascomycota</taxon>
        <taxon>Pezizomycotina</taxon>
        <taxon>Leotiomycetes</taxon>
        <taxon>Helotiales</taxon>
        <taxon>Helotiaceae</taxon>
        <taxon>Glarea</taxon>
    </lineage>
</organism>
<sequence>MPTFAILGATGLTGQQLVHTLLQNPENKLNLYVRSRSKLTKLFPNITENKQVRIFQGSMNDIKLVSACLDSTKVVFSVLASNDSRPGMTIARDAAATILSALRNLKDRDSSAKLPRVVVLSSASMNPLLYANEPWLVHLVVFNAFWHMYYDLGEAIKLYIKEIEGGNLGIDIRFVEPGALKEGDVSGRVSLARDKVTDVVTYGDLAQAMVQTGEDEKLELRRVGVVVDGKKLGLPPGIALTVLDGLAWSFAPWLMRSFQYLGVI</sequence>
<evidence type="ECO:0000256" key="1">
    <source>
        <dbReference type="ARBA" id="ARBA00038376"/>
    </source>
</evidence>
<dbReference type="InterPro" id="IPR036291">
    <property type="entry name" value="NAD(P)-bd_dom_sf"/>
</dbReference>
<dbReference type="Proteomes" id="UP000016922">
    <property type="component" value="Unassembled WGS sequence"/>
</dbReference>
<protein>
    <submittedName>
        <fullName evidence="3">NAD(P)-binding Rossmann-fold containing protein</fullName>
    </submittedName>
</protein>
<dbReference type="RefSeq" id="XP_008088117.1">
    <property type="nucleotide sequence ID" value="XM_008089926.1"/>
</dbReference>
<dbReference type="KEGG" id="glz:GLAREA_11783"/>
<dbReference type="EMBL" id="KE145372">
    <property type="protein sequence ID" value="EPE25202.1"/>
    <property type="molecule type" value="Genomic_DNA"/>
</dbReference>
<accession>S3CFD0</accession>
<dbReference type="eggNOG" id="ENOG502SM0C">
    <property type="taxonomic scope" value="Eukaryota"/>
</dbReference>
<dbReference type="OMA" id="AERHWIS"/>
<dbReference type="GeneID" id="19470824"/>
<dbReference type="Pfam" id="PF13460">
    <property type="entry name" value="NAD_binding_10"/>
    <property type="match status" value="1"/>
</dbReference>
<evidence type="ECO:0000259" key="2">
    <source>
        <dbReference type="Pfam" id="PF13460"/>
    </source>
</evidence>
<dbReference type="InterPro" id="IPR016040">
    <property type="entry name" value="NAD(P)-bd_dom"/>
</dbReference>
<keyword evidence="4" id="KW-1185">Reference proteome</keyword>
<proteinExistence type="inferred from homology"/>
<name>S3CFD0_GLAL2</name>
<gene>
    <name evidence="3" type="ORF">GLAREA_11783</name>
</gene>
<evidence type="ECO:0000313" key="3">
    <source>
        <dbReference type="EMBL" id="EPE25202.1"/>
    </source>
</evidence>
<evidence type="ECO:0000313" key="4">
    <source>
        <dbReference type="Proteomes" id="UP000016922"/>
    </source>
</evidence>
<dbReference type="AlphaFoldDB" id="S3CFD0"/>
<dbReference type="OrthoDB" id="10254221at2759"/>
<dbReference type="PANTHER" id="PTHR43355:SF2">
    <property type="entry name" value="FLAVIN REDUCTASE (NADPH)"/>
    <property type="match status" value="1"/>
</dbReference>
<comment type="similarity">
    <text evidence="1">Belongs to the avfA family.</text>
</comment>
<reference evidence="3 4" key="1">
    <citation type="journal article" date="2013" name="BMC Genomics">
        <title>Genomics-driven discovery of the pneumocandin biosynthetic gene cluster in the fungus Glarea lozoyensis.</title>
        <authorList>
            <person name="Chen L."/>
            <person name="Yue Q."/>
            <person name="Zhang X."/>
            <person name="Xiang M."/>
            <person name="Wang C."/>
            <person name="Li S."/>
            <person name="Che Y."/>
            <person name="Ortiz-Lopez F.J."/>
            <person name="Bills G.F."/>
            <person name="Liu X."/>
            <person name="An Z."/>
        </authorList>
    </citation>
    <scope>NUCLEOTIDE SEQUENCE [LARGE SCALE GENOMIC DNA]</scope>
    <source>
        <strain evidence="4">ATCC 20868 / MF5171</strain>
    </source>
</reference>
<dbReference type="PANTHER" id="PTHR43355">
    <property type="entry name" value="FLAVIN REDUCTASE (NADPH)"/>
    <property type="match status" value="1"/>
</dbReference>
<dbReference type="Gene3D" id="3.40.50.720">
    <property type="entry name" value="NAD(P)-binding Rossmann-like Domain"/>
    <property type="match status" value="1"/>
</dbReference>
<dbReference type="STRING" id="1116229.S3CFD0"/>